<proteinExistence type="predicted"/>
<sequence>MFLFFLKWSFTLVAQAGVQWYNLSSLQPLPPEFKQFCLSLPSSWDYRHAPPCPASFVFLVETGFLHVGQAGLKLPTSGDLCTSASQSAGITLVSHLDWCQKCFLKKGLALSCRLECGGMITTHCNLDLPGLKRSSCLSLLSSWDMRALVSCPLVSCP</sequence>
<dbReference type="AlphaFoldDB" id="A0A8I3WP15"/>
<accession>A0A8I3WP15</accession>
<dbReference type="OMA" id="NLHICIF"/>
<reference evidence="2" key="3">
    <citation type="submission" date="2025-09" db="UniProtKB">
        <authorList>
            <consortium name="Ensembl"/>
        </authorList>
    </citation>
    <scope>IDENTIFICATION</scope>
</reference>
<evidence type="ECO:0000256" key="1">
    <source>
        <dbReference type="SAM" id="SignalP"/>
    </source>
</evidence>
<evidence type="ECO:0000313" key="2">
    <source>
        <dbReference type="Ensembl" id="ENSCJAP00000088453.1"/>
    </source>
</evidence>
<dbReference type="PANTHER" id="PTHR46254:SF3">
    <property type="entry name" value="SECRETED PROTEIN"/>
    <property type="match status" value="1"/>
</dbReference>
<feature type="signal peptide" evidence="1">
    <location>
        <begin position="1"/>
        <end position="16"/>
    </location>
</feature>
<keyword evidence="3" id="KW-1185">Reference proteome</keyword>
<reference evidence="2" key="2">
    <citation type="submission" date="2025-08" db="UniProtKB">
        <authorList>
            <consortium name="Ensembl"/>
        </authorList>
    </citation>
    <scope>IDENTIFICATION</scope>
</reference>
<name>A0A8I3WP15_CALJA</name>
<evidence type="ECO:0008006" key="4">
    <source>
        <dbReference type="Google" id="ProtNLM"/>
    </source>
</evidence>
<organism evidence="2 3">
    <name type="scientific">Callithrix jacchus</name>
    <name type="common">White-tufted-ear marmoset</name>
    <name type="synonym">Simia Jacchus</name>
    <dbReference type="NCBI Taxonomy" id="9483"/>
    <lineage>
        <taxon>Eukaryota</taxon>
        <taxon>Metazoa</taxon>
        <taxon>Chordata</taxon>
        <taxon>Craniata</taxon>
        <taxon>Vertebrata</taxon>
        <taxon>Euteleostomi</taxon>
        <taxon>Mammalia</taxon>
        <taxon>Eutheria</taxon>
        <taxon>Euarchontoglires</taxon>
        <taxon>Primates</taxon>
        <taxon>Haplorrhini</taxon>
        <taxon>Platyrrhini</taxon>
        <taxon>Cebidae</taxon>
        <taxon>Callitrichinae</taxon>
        <taxon>Callithrix</taxon>
        <taxon>Callithrix</taxon>
    </lineage>
</organism>
<evidence type="ECO:0000313" key="3">
    <source>
        <dbReference type="Proteomes" id="UP000008225"/>
    </source>
</evidence>
<dbReference type="GeneTree" id="ENSGT00940000164709"/>
<keyword evidence="1" id="KW-0732">Signal</keyword>
<dbReference type="Ensembl" id="ENSCJAT00000148782.1">
    <property type="protein sequence ID" value="ENSCJAP00000088453.1"/>
    <property type="gene ID" value="ENSCJAG00000071621.1"/>
</dbReference>
<dbReference type="PRINTS" id="PR02045">
    <property type="entry name" value="F138DOMAIN"/>
</dbReference>
<protein>
    <recommendedName>
        <fullName evidence="4">Secreted protein</fullName>
    </recommendedName>
</protein>
<reference evidence="2 3" key="1">
    <citation type="submission" date="2009-03" db="EMBL/GenBank/DDBJ databases">
        <authorList>
            <person name="Warren W."/>
            <person name="Ye L."/>
            <person name="Minx P."/>
            <person name="Worley K."/>
            <person name="Gibbs R."/>
            <person name="Wilson R.K."/>
        </authorList>
    </citation>
    <scope>NUCLEOTIDE SEQUENCE [LARGE SCALE GENOMIC DNA]</scope>
</reference>
<dbReference type="PANTHER" id="PTHR46254">
    <property type="entry name" value="PROTEIN GVQW1-RELATED"/>
    <property type="match status" value="1"/>
</dbReference>
<dbReference type="Proteomes" id="UP000008225">
    <property type="component" value="Chromosome 1"/>
</dbReference>
<feature type="chain" id="PRO_5035271951" description="Secreted protein" evidence="1">
    <location>
        <begin position="17"/>
        <end position="157"/>
    </location>
</feature>